<evidence type="ECO:0000313" key="2">
    <source>
        <dbReference type="Proteomes" id="UP000035682"/>
    </source>
</evidence>
<gene>
    <name evidence="1 3 4" type="ORF">SRAE_1000320400</name>
</gene>
<sequence length="289" mass="33651">MNYEYLPKPKAIKIKITSSYNKNLLKKSVIFSCSCENKTIKLWEDCNIQENNKVEFPKIKRYLREVDLTNIEEVNIYSIGDGTSFDILNCYFKNNTTINSLEISSHECSSFSSFSNFIQKIRFINTLSFSKLCFLNQPIPSDYILPVIKKIKKLNIIECKCTNFVNSKMIQNLFLQNEDLKELSIFSKCNNFKNELIKEMKNRENVCNGDKDKHNEYVLILSQTSDFDFEKEFSQYFSVDVYENYHLSSSFNDIICAAKFCDECNSHSTITLSYSKSSILPNCFVDTLC</sequence>
<evidence type="ECO:0000313" key="1">
    <source>
        <dbReference type="EMBL" id="CEF64951.1"/>
    </source>
</evidence>
<organism evidence="1">
    <name type="scientific">Strongyloides ratti</name>
    <name type="common">Parasitic roundworm</name>
    <dbReference type="NCBI Taxonomy" id="34506"/>
    <lineage>
        <taxon>Eukaryota</taxon>
        <taxon>Metazoa</taxon>
        <taxon>Ecdysozoa</taxon>
        <taxon>Nematoda</taxon>
        <taxon>Chromadorea</taxon>
        <taxon>Rhabditida</taxon>
        <taxon>Tylenchina</taxon>
        <taxon>Panagrolaimomorpha</taxon>
        <taxon>Strongyloidoidea</taxon>
        <taxon>Strongyloididae</taxon>
        <taxon>Strongyloides</taxon>
    </lineage>
</organism>
<reference evidence="3" key="2">
    <citation type="submission" date="2020-12" db="UniProtKB">
        <authorList>
            <consortium name="WormBaseParasite"/>
        </authorList>
    </citation>
    <scope>IDENTIFICATION</scope>
</reference>
<dbReference type="AlphaFoldDB" id="A0A090L568"/>
<name>A0A090L568_STRRB</name>
<dbReference type="CTD" id="36377316"/>
<evidence type="ECO:0000313" key="3">
    <source>
        <dbReference type="WBParaSite" id="SRAE_1000320400.1"/>
    </source>
</evidence>
<evidence type="ECO:0000313" key="4">
    <source>
        <dbReference type="WormBase" id="SRAE_1000320400"/>
    </source>
</evidence>
<reference evidence="1 2" key="1">
    <citation type="submission" date="2014-09" db="EMBL/GenBank/DDBJ databases">
        <authorList>
            <person name="Martin A.A."/>
        </authorList>
    </citation>
    <scope>NUCLEOTIDE SEQUENCE</scope>
    <source>
        <strain evidence="2">ED321</strain>
        <strain evidence="1">ED321 Heterogonic</strain>
    </source>
</reference>
<accession>A0A090L568</accession>
<proteinExistence type="predicted"/>
<dbReference type="RefSeq" id="XP_024504152.1">
    <property type="nucleotide sequence ID" value="XM_024650368.1"/>
</dbReference>
<keyword evidence="2" id="KW-1185">Reference proteome</keyword>
<protein>
    <submittedName>
        <fullName evidence="1 3">Uncharacterized protein</fullName>
    </submittedName>
</protein>
<dbReference type="GeneID" id="36377316"/>
<dbReference type="WBParaSite" id="SRAE_1000320400.1">
    <property type="protein sequence ID" value="SRAE_1000320400.1"/>
    <property type="gene ID" value="WBGene00259821"/>
</dbReference>
<dbReference type="WormBase" id="SRAE_1000320400">
    <property type="protein sequence ID" value="SRP11239"/>
    <property type="gene ID" value="WBGene00259821"/>
</dbReference>
<dbReference type="EMBL" id="LN609528">
    <property type="protein sequence ID" value="CEF64951.1"/>
    <property type="molecule type" value="Genomic_DNA"/>
</dbReference>
<dbReference type="Proteomes" id="UP000035682">
    <property type="component" value="Unplaced"/>
</dbReference>